<dbReference type="AlphaFoldDB" id="A0A1G7P974"/>
<evidence type="ECO:0000313" key="3">
    <source>
        <dbReference type="EMBL" id="SDF82020.1"/>
    </source>
</evidence>
<evidence type="ECO:0000259" key="2">
    <source>
        <dbReference type="Pfam" id="PF16778"/>
    </source>
</evidence>
<keyword evidence="4" id="KW-1185">Reference proteome</keyword>
<proteinExistence type="predicted"/>
<dbReference type="OrthoDB" id="5461389at2"/>
<feature type="domain" description="Phage tail assembly chaperone-like" evidence="2">
    <location>
        <begin position="101"/>
        <end position="164"/>
    </location>
</feature>
<dbReference type="Proteomes" id="UP000199355">
    <property type="component" value="Unassembled WGS sequence"/>
</dbReference>
<dbReference type="RefSeq" id="WP_092154497.1">
    <property type="nucleotide sequence ID" value="NZ_FNBX01000014.1"/>
</dbReference>
<name>A0A1G7P974_9BACT</name>
<organism evidence="3 4">
    <name type="scientific">Desulfovibrio legallii</name>
    <dbReference type="NCBI Taxonomy" id="571438"/>
    <lineage>
        <taxon>Bacteria</taxon>
        <taxon>Pseudomonadati</taxon>
        <taxon>Thermodesulfobacteriota</taxon>
        <taxon>Desulfovibrionia</taxon>
        <taxon>Desulfovibrionales</taxon>
        <taxon>Desulfovibrionaceae</taxon>
        <taxon>Desulfovibrio</taxon>
    </lineage>
</organism>
<dbReference type="EMBL" id="FNBX01000014">
    <property type="protein sequence ID" value="SDF82020.1"/>
    <property type="molecule type" value="Genomic_DNA"/>
</dbReference>
<evidence type="ECO:0000256" key="1">
    <source>
        <dbReference type="SAM" id="MobiDB-lite"/>
    </source>
</evidence>
<dbReference type="InterPro" id="IPR031893">
    <property type="entry name" value="Phage_tail_APC"/>
</dbReference>
<dbReference type="STRING" id="571438.SAMN05192586_11460"/>
<dbReference type="Gene3D" id="6.10.140.1310">
    <property type="match status" value="1"/>
</dbReference>
<evidence type="ECO:0000313" key="4">
    <source>
        <dbReference type="Proteomes" id="UP000199355"/>
    </source>
</evidence>
<protein>
    <submittedName>
        <fullName evidence="3">Phage tail assembly chaperone protein</fullName>
    </submittedName>
</protein>
<feature type="region of interest" description="Disordered" evidence="1">
    <location>
        <begin position="142"/>
        <end position="168"/>
    </location>
</feature>
<reference evidence="4" key="1">
    <citation type="submission" date="2016-10" db="EMBL/GenBank/DDBJ databases">
        <authorList>
            <person name="Varghese N."/>
            <person name="Submissions S."/>
        </authorList>
    </citation>
    <scope>NUCLEOTIDE SEQUENCE [LARGE SCALE GENOMIC DNA]</scope>
    <source>
        <strain evidence="4">KHC7</strain>
    </source>
</reference>
<sequence length="168" mass="18412">MPRVTVVPADKLILVDGQGLTFDFSAPSNLHALQWDGQQGHLEFEDDYNQTLSAADPAAYDEEVAPYVALWQAEKDRIAAEEAAAEAARLSEYNSSEACFSRLRAARDTKLTATDKYLLPDYPISADDLTAVQTYRQALRDLPEQEGAPWDGGGELTPWPEVPAVAAE</sequence>
<accession>A0A1G7P974</accession>
<gene>
    <name evidence="3" type="ORF">SAMN05192586_11460</name>
</gene>
<dbReference type="Pfam" id="PF16778">
    <property type="entry name" value="Phage_tail_APC"/>
    <property type="match status" value="1"/>
</dbReference>